<dbReference type="PIRSF" id="PIRSF003230">
    <property type="entry name" value="YbgC"/>
    <property type="match status" value="1"/>
</dbReference>
<dbReference type="GO" id="GO:0047617">
    <property type="term" value="F:fatty acyl-CoA hydrolase activity"/>
    <property type="evidence" value="ECO:0007669"/>
    <property type="project" value="TreeGrafter"/>
</dbReference>
<reference evidence="3" key="2">
    <citation type="journal article" date="2021" name="PeerJ">
        <title>Extensive microbial diversity within the chicken gut microbiome revealed by metagenomics and culture.</title>
        <authorList>
            <person name="Gilroy R."/>
            <person name="Ravi A."/>
            <person name="Getino M."/>
            <person name="Pursley I."/>
            <person name="Horton D.L."/>
            <person name="Alikhan N.F."/>
            <person name="Baker D."/>
            <person name="Gharbi K."/>
            <person name="Hall N."/>
            <person name="Watson M."/>
            <person name="Adriaenssens E.M."/>
            <person name="Foster-Nyarko E."/>
            <person name="Jarju S."/>
            <person name="Secka A."/>
            <person name="Antonio M."/>
            <person name="Oren A."/>
            <person name="Chaudhuri R.R."/>
            <person name="La Ragione R."/>
            <person name="Hildebrand F."/>
            <person name="Pallen M.J."/>
        </authorList>
    </citation>
    <scope>NUCLEOTIDE SEQUENCE</scope>
    <source>
        <strain evidence="3">G3-8215</strain>
    </source>
</reference>
<dbReference type="InterPro" id="IPR006684">
    <property type="entry name" value="YbgC/YbaW"/>
</dbReference>
<gene>
    <name evidence="3" type="ORF">IAB75_06640</name>
</gene>
<dbReference type="SUPFAM" id="SSF54637">
    <property type="entry name" value="Thioesterase/thiol ester dehydrase-isomerase"/>
    <property type="match status" value="1"/>
</dbReference>
<reference evidence="3" key="1">
    <citation type="submission" date="2020-10" db="EMBL/GenBank/DDBJ databases">
        <authorList>
            <person name="Gilroy R."/>
        </authorList>
    </citation>
    <scope>NUCLEOTIDE SEQUENCE</scope>
    <source>
        <strain evidence="3">G3-8215</strain>
    </source>
</reference>
<keyword evidence="2" id="KW-0378">Hydrolase</keyword>
<dbReference type="CDD" id="cd00586">
    <property type="entry name" value="4HBT"/>
    <property type="match status" value="1"/>
</dbReference>
<evidence type="ECO:0000313" key="4">
    <source>
        <dbReference type="Proteomes" id="UP000725002"/>
    </source>
</evidence>
<organism evidence="3 4">
    <name type="scientific">Candidatus Cryptobacteroides avicola</name>
    <dbReference type="NCBI Taxonomy" id="2840757"/>
    <lineage>
        <taxon>Bacteria</taxon>
        <taxon>Pseudomonadati</taxon>
        <taxon>Bacteroidota</taxon>
        <taxon>Bacteroidia</taxon>
        <taxon>Bacteroidales</taxon>
        <taxon>Candidatus Cryptobacteroides</taxon>
    </lineage>
</organism>
<evidence type="ECO:0000256" key="1">
    <source>
        <dbReference type="ARBA" id="ARBA00005953"/>
    </source>
</evidence>
<dbReference type="EMBL" id="JADILV010000045">
    <property type="protein sequence ID" value="MBO8483772.1"/>
    <property type="molecule type" value="Genomic_DNA"/>
</dbReference>
<protein>
    <submittedName>
        <fullName evidence="3">Acyl-CoA thioesterase</fullName>
    </submittedName>
</protein>
<name>A0A940IHS9_9BACT</name>
<evidence type="ECO:0000256" key="2">
    <source>
        <dbReference type="ARBA" id="ARBA00022801"/>
    </source>
</evidence>
<dbReference type="Gene3D" id="3.10.129.10">
    <property type="entry name" value="Hotdog Thioesterase"/>
    <property type="match status" value="1"/>
</dbReference>
<proteinExistence type="inferred from homology"/>
<dbReference type="InterPro" id="IPR050563">
    <property type="entry name" value="4-hydroxybenzoyl-CoA_TE"/>
</dbReference>
<sequence>MKSELELDIRYYETDQMGIVHHSNYVRFFECGRSDMMQKAGLPIEQIEKDGVMLPVVSVECHYKHPAYMGDRIRIVSVIDKVPMAKLVVKNEIYNQKGDLLVTGEVVLGFIDSVSRRPVRCPESLAKVIAASLD</sequence>
<accession>A0A940IHS9</accession>
<dbReference type="PANTHER" id="PTHR31793:SF27">
    <property type="entry name" value="NOVEL THIOESTERASE SUPERFAMILY DOMAIN AND SAPOSIN A-TYPE DOMAIN CONTAINING PROTEIN (0610012H03RIK)"/>
    <property type="match status" value="1"/>
</dbReference>
<dbReference type="Pfam" id="PF13279">
    <property type="entry name" value="4HBT_2"/>
    <property type="match status" value="1"/>
</dbReference>
<dbReference type="InterPro" id="IPR029069">
    <property type="entry name" value="HotDog_dom_sf"/>
</dbReference>
<dbReference type="PANTHER" id="PTHR31793">
    <property type="entry name" value="4-HYDROXYBENZOYL-COA THIOESTERASE FAMILY MEMBER"/>
    <property type="match status" value="1"/>
</dbReference>
<dbReference type="AlphaFoldDB" id="A0A940IHS9"/>
<comment type="caution">
    <text evidence="3">The sequence shown here is derived from an EMBL/GenBank/DDBJ whole genome shotgun (WGS) entry which is preliminary data.</text>
</comment>
<dbReference type="Proteomes" id="UP000725002">
    <property type="component" value="Unassembled WGS sequence"/>
</dbReference>
<dbReference type="NCBIfam" id="TIGR00051">
    <property type="entry name" value="YbgC/FadM family acyl-CoA thioesterase"/>
    <property type="match status" value="1"/>
</dbReference>
<comment type="similarity">
    <text evidence="1">Belongs to the 4-hydroxybenzoyl-CoA thioesterase family.</text>
</comment>
<evidence type="ECO:0000313" key="3">
    <source>
        <dbReference type="EMBL" id="MBO8483772.1"/>
    </source>
</evidence>